<accession>A0A8C6V228</accession>
<dbReference type="SUPFAM" id="SSF50729">
    <property type="entry name" value="PH domain-like"/>
    <property type="match status" value="1"/>
</dbReference>
<dbReference type="PROSITE" id="PS50003">
    <property type="entry name" value="PH_DOMAIN"/>
    <property type="match status" value="1"/>
</dbReference>
<dbReference type="GO" id="GO:0005829">
    <property type="term" value="C:cytosol"/>
    <property type="evidence" value="ECO:0007669"/>
    <property type="project" value="TreeGrafter"/>
</dbReference>
<dbReference type="InterPro" id="IPR040392">
    <property type="entry name" value="PKHA4-7_PH"/>
</dbReference>
<evidence type="ECO:0000313" key="2">
    <source>
        <dbReference type="Ensembl" id="ENSNMLP00000044105.1"/>
    </source>
</evidence>
<dbReference type="GO" id="GO:0080025">
    <property type="term" value="F:phosphatidylinositol-3,5-bisphosphate binding"/>
    <property type="evidence" value="ECO:0007669"/>
    <property type="project" value="TreeGrafter"/>
</dbReference>
<dbReference type="Proteomes" id="UP000694523">
    <property type="component" value="Unplaced"/>
</dbReference>
<evidence type="ECO:0000313" key="3">
    <source>
        <dbReference type="Proteomes" id="UP000694523"/>
    </source>
</evidence>
<dbReference type="Gene3D" id="2.30.29.30">
    <property type="entry name" value="Pleckstrin-homology domain (PH domain)/Phosphotyrosine-binding domain (PTB)"/>
    <property type="match status" value="1"/>
</dbReference>
<reference evidence="2" key="1">
    <citation type="submission" date="2025-08" db="UniProtKB">
        <authorList>
            <consortium name="Ensembl"/>
        </authorList>
    </citation>
    <scope>IDENTIFICATION</scope>
</reference>
<feature type="domain" description="PH" evidence="1">
    <location>
        <begin position="108"/>
        <end position="221"/>
    </location>
</feature>
<protein>
    <recommendedName>
        <fullName evidence="1">PH domain-containing protein</fullName>
    </recommendedName>
</protein>
<dbReference type="PANTHER" id="PTHR12752">
    <property type="entry name" value="PHOSPHOINOSITOL 3-PHOSPHATE-BINDING PROTEIN"/>
    <property type="match status" value="1"/>
</dbReference>
<dbReference type="CDD" id="cd13248">
    <property type="entry name" value="PH_PEPP1_2_3"/>
    <property type="match status" value="1"/>
</dbReference>
<organism evidence="2 3">
    <name type="scientific">Neogobius melanostomus</name>
    <name type="common">round goby</name>
    <dbReference type="NCBI Taxonomy" id="47308"/>
    <lineage>
        <taxon>Eukaryota</taxon>
        <taxon>Metazoa</taxon>
        <taxon>Chordata</taxon>
        <taxon>Craniata</taxon>
        <taxon>Vertebrata</taxon>
        <taxon>Euteleostomi</taxon>
        <taxon>Actinopterygii</taxon>
        <taxon>Neopterygii</taxon>
        <taxon>Teleostei</taxon>
        <taxon>Neoteleostei</taxon>
        <taxon>Acanthomorphata</taxon>
        <taxon>Gobiaria</taxon>
        <taxon>Gobiiformes</taxon>
        <taxon>Gobioidei</taxon>
        <taxon>Gobiidae</taxon>
        <taxon>Benthophilinae</taxon>
        <taxon>Neogobiini</taxon>
        <taxon>Neogobius</taxon>
    </lineage>
</organism>
<dbReference type="Pfam" id="PF00169">
    <property type="entry name" value="PH"/>
    <property type="match status" value="1"/>
</dbReference>
<sequence length="235" mass="26732">MLGLCLRVEVNKSQMTQACQSQTQTPPTPHPPAKNLNIYFAKLGKNSGKVQMSESSAPSSGRSWNSTGRTLLVTTCLFVVFFCSRRGRPKASQLGKRSNSIKRNVNAPVIKRGWLYKQDSTGMKLWKKRWFVLCDMCLFYYRDDKEDNVLGSILLPSFHISMLSVDDHISRKYAFKVHDLLLLYNVTTASATHSNMRTYYFCSDTAKDSESWMQVMTDAALVHTEPLRRSAAERL</sequence>
<dbReference type="GO" id="GO:0032266">
    <property type="term" value="F:phosphatidylinositol-3-phosphate binding"/>
    <property type="evidence" value="ECO:0007669"/>
    <property type="project" value="TreeGrafter"/>
</dbReference>
<evidence type="ECO:0000259" key="1">
    <source>
        <dbReference type="PROSITE" id="PS50003"/>
    </source>
</evidence>
<name>A0A8C6V228_9GOBI</name>
<dbReference type="GO" id="GO:0010314">
    <property type="term" value="F:phosphatidylinositol-5-phosphate binding"/>
    <property type="evidence" value="ECO:0007669"/>
    <property type="project" value="TreeGrafter"/>
</dbReference>
<keyword evidence="3" id="KW-1185">Reference proteome</keyword>
<dbReference type="InterPro" id="IPR011993">
    <property type="entry name" value="PH-like_dom_sf"/>
</dbReference>
<dbReference type="Ensembl" id="ENSNMLT00000048956.1">
    <property type="protein sequence ID" value="ENSNMLP00000044105.1"/>
    <property type="gene ID" value="ENSNMLG00000026709.1"/>
</dbReference>
<dbReference type="SMART" id="SM00233">
    <property type="entry name" value="PH"/>
    <property type="match status" value="1"/>
</dbReference>
<proteinExistence type="predicted"/>
<reference evidence="2" key="2">
    <citation type="submission" date="2025-09" db="UniProtKB">
        <authorList>
            <consortium name="Ensembl"/>
        </authorList>
    </citation>
    <scope>IDENTIFICATION</scope>
</reference>
<dbReference type="InterPro" id="IPR001849">
    <property type="entry name" value="PH_domain"/>
</dbReference>
<dbReference type="AlphaFoldDB" id="A0A8C6V228"/>
<dbReference type="PANTHER" id="PTHR12752:SF3">
    <property type="entry name" value="PLECKSTRIN HOMOLOGY DOMAIN-CONTAINING FAMILY A MEMBER 5"/>
    <property type="match status" value="1"/>
</dbReference>
<dbReference type="GO" id="GO:0070273">
    <property type="term" value="F:phosphatidylinositol-4-phosphate binding"/>
    <property type="evidence" value="ECO:0007669"/>
    <property type="project" value="TreeGrafter"/>
</dbReference>
<dbReference type="FunFam" id="2.30.29.30:FF:000083">
    <property type="entry name" value="Pleckstrin homology domain-containing family A member 5"/>
    <property type="match status" value="1"/>
</dbReference>